<dbReference type="InterPro" id="IPR051200">
    <property type="entry name" value="Host-pathogen_enzymatic-act"/>
</dbReference>
<keyword evidence="1" id="KW-0732">Signal</keyword>
<proteinExistence type="predicted"/>
<gene>
    <name evidence="4" type="ORF">C1O36_06110</name>
    <name evidence="5" type="ORF">NCTC12218_02131</name>
</gene>
<dbReference type="RefSeq" id="WP_016424481.1">
    <property type="nucleotide sequence ID" value="NZ_CABKRV010000001.1"/>
</dbReference>
<dbReference type="EMBL" id="POVK01000017">
    <property type="protein sequence ID" value="NHA34097.1"/>
    <property type="molecule type" value="Genomic_DNA"/>
</dbReference>
<dbReference type="SUPFAM" id="SSF51004">
    <property type="entry name" value="C-terminal (heme d1) domain of cytochrome cd1-nitrite reductase"/>
    <property type="match status" value="1"/>
</dbReference>
<organism evidence="5">
    <name type="scientific">Staphylococcus schleiferi</name>
    <dbReference type="NCBI Taxonomy" id="1295"/>
    <lineage>
        <taxon>Bacteria</taxon>
        <taxon>Bacillati</taxon>
        <taxon>Bacillota</taxon>
        <taxon>Bacilli</taxon>
        <taxon>Bacillales</taxon>
        <taxon>Staphylococcaceae</taxon>
        <taxon>Staphylococcus</taxon>
    </lineage>
</organism>
<dbReference type="PANTHER" id="PTHR47197">
    <property type="entry name" value="PROTEIN NIRF"/>
    <property type="match status" value="1"/>
</dbReference>
<dbReference type="Proteomes" id="UP000572988">
    <property type="component" value="Unassembled WGS sequence"/>
</dbReference>
<name>A0A7Z7QR79_STASC</name>
<reference evidence="4 7" key="1">
    <citation type="submission" date="2018-01" db="EMBL/GenBank/DDBJ databases">
        <title>Complete genome sequence of Staphylococcus Scheliferi isolated from human.</title>
        <authorList>
            <person name="Abouelkhair M.A."/>
            <person name="Bemis D.A."/>
            <person name="Kania S.A."/>
        </authorList>
    </citation>
    <scope>NUCLEOTIDE SEQUENCE [LARGE SCALE GENOMIC DNA]</scope>
    <source>
        <strain evidence="4 7">ATCC 43808</strain>
    </source>
</reference>
<dbReference type="Pfam" id="PF21783">
    <property type="entry name" value="YNCE"/>
    <property type="match status" value="1"/>
</dbReference>
<evidence type="ECO:0000313" key="4">
    <source>
        <dbReference type="EMBL" id="NHA34097.1"/>
    </source>
</evidence>
<dbReference type="InterPro" id="IPR011964">
    <property type="entry name" value="YVTN_b-propeller_repeat"/>
</dbReference>
<evidence type="ECO:0000313" key="7">
    <source>
        <dbReference type="Proteomes" id="UP000572988"/>
    </source>
</evidence>
<evidence type="ECO:0000313" key="3">
    <source>
        <dbReference type="EMBL" id="CAD7360455.1"/>
    </source>
</evidence>
<dbReference type="EMBL" id="LR962863">
    <property type="protein sequence ID" value="CAD7360455.1"/>
    <property type="molecule type" value="Genomic_DNA"/>
</dbReference>
<reference evidence="3 6" key="3">
    <citation type="submission" date="2020-11" db="EMBL/GenBank/DDBJ databases">
        <authorList>
            <consortium name="Pathogen Informatics"/>
        </authorList>
    </citation>
    <scope>NUCLEOTIDE SEQUENCE [LARGE SCALE GENOMIC DNA]</scope>
    <source>
        <strain evidence="3 6">NCTC12218</strain>
    </source>
</reference>
<dbReference type="Gene3D" id="2.130.10.10">
    <property type="entry name" value="YVTN repeat-like/Quinoprotein amine dehydrogenase"/>
    <property type="match status" value="2"/>
</dbReference>
<evidence type="ECO:0000256" key="1">
    <source>
        <dbReference type="ARBA" id="ARBA00022729"/>
    </source>
</evidence>
<dbReference type="NCBIfam" id="TIGR02276">
    <property type="entry name" value="beta_rpt_yvtn"/>
    <property type="match status" value="2"/>
</dbReference>
<protein>
    <submittedName>
        <fullName evidence="5">6-phosphogluconolactonase</fullName>
    </submittedName>
</protein>
<dbReference type="PANTHER" id="PTHR47197:SF3">
    <property type="entry name" value="DIHYDRO-HEME D1 DEHYDROGENASE"/>
    <property type="match status" value="1"/>
</dbReference>
<sequence length="329" mass="35977">MKEKFIYVTNTDSNDISVISSKQESELTRIPVGGSPRGSMALHKSLPYGYVCNCAGDTISKIDLTNNKEDSKIKVGLAPRGVCVDPNKEIIYVSNSGSSDVSIVSTENDQEISRIKVGENPRFLSVSSDGKYLSVPCSGSDSIYIIELGENILDSKISSIVELGENAKPYHAFTHKNYNVYTANTHRHSVSVIDLHKKTLITEIPVGYGPRAVIADPYKNLVYVSCEASNSVSAIDINKNEEIKHIDVGPTPRGLKIDEESETLYVSAFKRTMISKYNQDGDGLSVVDLKTLERKGYVKTGLGPCSVSIYEPSSETLINTYETNNSTTV</sequence>
<dbReference type="InterPro" id="IPR011048">
    <property type="entry name" value="Haem_d1_sf"/>
</dbReference>
<feature type="domain" description="YNCE-like beta-propeller" evidence="2">
    <location>
        <begin position="72"/>
        <end position="255"/>
    </location>
</feature>
<accession>A0A7Z7QR79</accession>
<evidence type="ECO:0000259" key="2">
    <source>
        <dbReference type="Pfam" id="PF21783"/>
    </source>
</evidence>
<dbReference type="EMBL" id="UHEF01000001">
    <property type="protein sequence ID" value="SUM90027.1"/>
    <property type="molecule type" value="Genomic_DNA"/>
</dbReference>
<dbReference type="AlphaFoldDB" id="A0A7Z7QR79"/>
<keyword evidence="7" id="KW-1185">Reference proteome</keyword>
<evidence type="ECO:0000313" key="6">
    <source>
        <dbReference type="Proteomes" id="UP000264146"/>
    </source>
</evidence>
<reference evidence="5" key="2">
    <citation type="submission" date="2018-06" db="EMBL/GenBank/DDBJ databases">
        <authorList>
            <consortium name="Pathogen Informatics"/>
            <person name="Doyle S."/>
        </authorList>
    </citation>
    <scope>NUCLEOTIDE SEQUENCE [LARGE SCALE GENOMIC DNA]</scope>
    <source>
        <strain evidence="5">NCTC12218</strain>
    </source>
</reference>
<dbReference type="InterPro" id="IPR048433">
    <property type="entry name" value="YNCE-like_beta-prop"/>
</dbReference>
<dbReference type="Proteomes" id="UP000264146">
    <property type="component" value="Chromosome"/>
</dbReference>
<evidence type="ECO:0000313" key="5">
    <source>
        <dbReference type="EMBL" id="SUM90027.1"/>
    </source>
</evidence>
<dbReference type="InterPro" id="IPR015943">
    <property type="entry name" value="WD40/YVTN_repeat-like_dom_sf"/>
</dbReference>